<dbReference type="VEuPathDB" id="FungiDB:CJJ07_000737"/>
<dbReference type="VEuPathDB" id="FungiDB:B9J08_004865"/>
<comment type="caution">
    <text evidence="2">The sequence shown here is derived from an EMBL/GenBank/DDBJ whole genome shotgun (WGS) entry which is preliminary data.</text>
</comment>
<evidence type="ECO:0000313" key="3">
    <source>
        <dbReference type="Proteomes" id="UP000037122"/>
    </source>
</evidence>
<gene>
    <name evidence="2" type="ORF">QG37_06665</name>
</gene>
<dbReference type="VEuPathDB" id="FungiDB:CJJ09_004884"/>
<dbReference type="AlphaFoldDB" id="A0A0L0NTI2"/>
<sequence>MESVQVQHTEEYGPQNAFPPYFHNLKASSNSPLHVASEWGGDYDQDLPLKSKSSATAVETPLKKVAAVHLITPGKSNNSPAQSPMLKLGTSTADLAAPSPPPETKVGRKVQPTDVLWAMLNDIVGKDKMAKFGQYTLRLLLYHSQKTQDWLSDELVNIKLINKTYARTEHIMDLVMNFLQNPQGFARVLIILICSVFNLRFAAVVPALGMYRQFLRFGKSPFRIRNLYNKIRDSVDTSSTKWKISPSIFSNTTLGEVISLYYSLNDESILMSKVGLIQNPTVKNFVSKHEAYAWYCESWYALYNAYVNLQHLRQQEMDVKIQIQVKKRARAISKQLLGGGSVHNPIPSLSSSNLDDDSKDNLALKEIMFKKTNANIDIYKTLSDIVFNSYTVWGMALHFDTIQIWMGISASFLSSVKLYREKKKELVSKCKT</sequence>
<dbReference type="VEuPathDB" id="FungiDB:QG37_06665"/>
<evidence type="ECO:0000256" key="1">
    <source>
        <dbReference type="SAM" id="Phobius"/>
    </source>
</evidence>
<reference evidence="3" key="1">
    <citation type="journal article" date="2015" name="BMC Genomics">
        <title>Draft genome of a commonly misdiagnosed multidrug resistant pathogen Candida auris.</title>
        <authorList>
            <person name="Chatterjee S."/>
            <person name="Alampalli S.V."/>
            <person name="Nageshan R.K."/>
            <person name="Chettiar S.T."/>
            <person name="Joshi S."/>
            <person name="Tatu U.S."/>
        </authorList>
    </citation>
    <scope>NUCLEOTIDE SEQUENCE [LARGE SCALE GENOMIC DNA]</scope>
    <source>
        <strain evidence="3">6684</strain>
    </source>
</reference>
<dbReference type="PANTHER" id="PTHR12652">
    <property type="entry name" value="PEROXISOMAL BIOGENESIS FACTOR 11"/>
    <property type="match status" value="1"/>
</dbReference>
<name>A0A0L0NTI2_CANAR</name>
<keyword evidence="1" id="KW-1133">Transmembrane helix</keyword>
<feature type="transmembrane region" description="Helical" evidence="1">
    <location>
        <begin position="185"/>
        <end position="211"/>
    </location>
</feature>
<accession>A0A0L0NTI2</accession>
<dbReference type="VEuPathDB" id="FungiDB:CJI97_004587"/>
<dbReference type="GO" id="GO:0005778">
    <property type="term" value="C:peroxisomal membrane"/>
    <property type="evidence" value="ECO:0007669"/>
    <property type="project" value="TreeGrafter"/>
</dbReference>
<dbReference type="PANTHER" id="PTHR12652:SF50">
    <property type="entry name" value="PEROXIN 11"/>
    <property type="match status" value="1"/>
</dbReference>
<dbReference type="EMBL" id="LGST01000047">
    <property type="protein sequence ID" value="KND96970.1"/>
    <property type="molecule type" value="Genomic_DNA"/>
</dbReference>
<keyword evidence="1" id="KW-0812">Transmembrane</keyword>
<dbReference type="VEuPathDB" id="FungiDB:CJI96_0004288"/>
<proteinExistence type="predicted"/>
<organism evidence="2 3">
    <name type="scientific">Candidozyma auris</name>
    <name type="common">Yeast</name>
    <name type="synonym">Candida auris</name>
    <dbReference type="NCBI Taxonomy" id="498019"/>
    <lineage>
        <taxon>Eukaryota</taxon>
        <taxon>Fungi</taxon>
        <taxon>Dikarya</taxon>
        <taxon>Ascomycota</taxon>
        <taxon>Saccharomycotina</taxon>
        <taxon>Pichiomycetes</taxon>
        <taxon>Metschnikowiaceae</taxon>
        <taxon>Candidozyma</taxon>
    </lineage>
</organism>
<keyword evidence="1" id="KW-0472">Membrane</keyword>
<protein>
    <submittedName>
        <fullName evidence="2">Uncharacterized protein</fullName>
    </submittedName>
</protein>
<evidence type="ECO:0000313" key="2">
    <source>
        <dbReference type="EMBL" id="KND96970.1"/>
    </source>
</evidence>
<dbReference type="GO" id="GO:0016559">
    <property type="term" value="P:peroxisome fission"/>
    <property type="evidence" value="ECO:0007669"/>
    <property type="project" value="TreeGrafter"/>
</dbReference>
<dbReference type="Proteomes" id="UP000037122">
    <property type="component" value="Unassembled WGS sequence"/>
</dbReference>